<protein>
    <submittedName>
        <fullName evidence="2">Uncharacterized protein</fullName>
    </submittedName>
</protein>
<keyword evidence="1" id="KW-1133">Transmembrane helix</keyword>
<feature type="transmembrane region" description="Helical" evidence="1">
    <location>
        <begin position="110"/>
        <end position="128"/>
    </location>
</feature>
<proteinExistence type="predicted"/>
<evidence type="ECO:0000256" key="1">
    <source>
        <dbReference type="SAM" id="Phobius"/>
    </source>
</evidence>
<evidence type="ECO:0000313" key="3">
    <source>
        <dbReference type="Proteomes" id="UP000274515"/>
    </source>
</evidence>
<sequence length="177" mass="19388">MLDKGDSLSRLNAELRDAETDEKGCYHLDTTQYTVLSLTDIGMAVNSAGLTVVRVISSSAGRILVLAHPQTTALSPSDGPFVPKAGLSPRELNWARERHRMWAKKFNRQFGLAFLHGVVGVITLVGALSSSEPAGGTRYYVTLSIAVLVLVLFGIAVLKATDARRKRWEEISHLLEW</sequence>
<dbReference type="EMBL" id="RSAA01000007">
    <property type="protein sequence ID" value="RRO18168.1"/>
    <property type="molecule type" value="Genomic_DNA"/>
</dbReference>
<name>A0A3R8P1U1_9PSEU</name>
<keyword evidence="1" id="KW-0472">Membrane</keyword>
<gene>
    <name evidence="2" type="ORF">EIL87_07940</name>
</gene>
<dbReference type="AlphaFoldDB" id="A0A3R8P1U1"/>
<dbReference type="RefSeq" id="WP_125089520.1">
    <property type="nucleotide sequence ID" value="NZ_RSAA01000007.1"/>
</dbReference>
<feature type="transmembrane region" description="Helical" evidence="1">
    <location>
        <begin position="140"/>
        <end position="158"/>
    </location>
</feature>
<keyword evidence="1" id="KW-0812">Transmembrane</keyword>
<comment type="caution">
    <text evidence="2">The sequence shown here is derived from an EMBL/GenBank/DDBJ whole genome shotgun (WGS) entry which is preliminary data.</text>
</comment>
<dbReference type="Proteomes" id="UP000274515">
    <property type="component" value="Unassembled WGS sequence"/>
</dbReference>
<reference evidence="2 3" key="1">
    <citation type="submission" date="2018-11" db="EMBL/GenBank/DDBJ databases">
        <title>Saccharopolyspora rhizosphaerae sp. nov., an actinomycete isolated from rhizosphere soil in Thailand.</title>
        <authorList>
            <person name="Intra B."/>
            <person name="Euanorasetr J."/>
            <person name="Take A."/>
            <person name="Inahashi Y."/>
            <person name="Mori M."/>
            <person name="Panbangred W."/>
            <person name="Matsumoto A."/>
        </authorList>
    </citation>
    <scope>NUCLEOTIDE SEQUENCE [LARGE SCALE GENOMIC DNA]</scope>
    <source>
        <strain evidence="2 3">H219</strain>
    </source>
</reference>
<dbReference type="OrthoDB" id="3692183at2"/>
<keyword evidence="3" id="KW-1185">Reference proteome</keyword>
<evidence type="ECO:0000313" key="2">
    <source>
        <dbReference type="EMBL" id="RRO18168.1"/>
    </source>
</evidence>
<accession>A0A3R8P1U1</accession>
<organism evidence="2 3">
    <name type="scientific">Saccharopolyspora rhizosphaerae</name>
    <dbReference type="NCBI Taxonomy" id="2492662"/>
    <lineage>
        <taxon>Bacteria</taxon>
        <taxon>Bacillati</taxon>
        <taxon>Actinomycetota</taxon>
        <taxon>Actinomycetes</taxon>
        <taxon>Pseudonocardiales</taxon>
        <taxon>Pseudonocardiaceae</taxon>
        <taxon>Saccharopolyspora</taxon>
    </lineage>
</organism>